<proteinExistence type="predicted"/>
<keyword evidence="8" id="KW-1185">Reference proteome</keyword>
<evidence type="ECO:0000313" key="7">
    <source>
        <dbReference type="EMBL" id="PLW67181.1"/>
    </source>
</evidence>
<protein>
    <submittedName>
        <fullName evidence="7">ShlB/FhaC/HecB family hemolysin secretion/activation protein</fullName>
    </submittedName>
</protein>
<dbReference type="EMBL" id="PKUS01000035">
    <property type="protein sequence ID" value="PLW67181.1"/>
    <property type="molecule type" value="Genomic_DNA"/>
</dbReference>
<dbReference type="OrthoDB" id="290122at2"/>
<evidence type="ECO:0000256" key="3">
    <source>
        <dbReference type="ARBA" id="ARBA00023237"/>
    </source>
</evidence>
<accession>A0A2N5WY71</accession>
<evidence type="ECO:0000256" key="2">
    <source>
        <dbReference type="ARBA" id="ARBA00022692"/>
    </source>
</evidence>
<keyword evidence="1" id="KW-1134">Transmembrane beta strand</keyword>
<feature type="domain" description="Polypeptide-transport-associated ShlB-type" evidence="6">
    <location>
        <begin position="101"/>
        <end position="174"/>
    </location>
</feature>
<evidence type="ECO:0000313" key="8">
    <source>
        <dbReference type="Proteomes" id="UP000235005"/>
    </source>
</evidence>
<name>A0A2N5WY71_9GAMM</name>
<dbReference type="PANTHER" id="PTHR34597">
    <property type="entry name" value="SLR1661 PROTEIN"/>
    <property type="match status" value="1"/>
</dbReference>
<dbReference type="InterPro" id="IPR005565">
    <property type="entry name" value="Hemolysn_activator_HlyB_C"/>
</dbReference>
<evidence type="ECO:0000256" key="4">
    <source>
        <dbReference type="SAM" id="MobiDB-lite"/>
    </source>
</evidence>
<dbReference type="Pfam" id="PF03865">
    <property type="entry name" value="ShlB"/>
    <property type="match status" value="1"/>
</dbReference>
<feature type="domain" description="Haemolysin activator HlyB C-terminal" evidence="5">
    <location>
        <begin position="236"/>
        <end position="563"/>
    </location>
</feature>
<dbReference type="Gene3D" id="3.10.20.310">
    <property type="entry name" value="membrane protein fhac"/>
    <property type="match status" value="1"/>
</dbReference>
<dbReference type="AlphaFoldDB" id="A0A2N5WY71"/>
<dbReference type="InterPro" id="IPR051544">
    <property type="entry name" value="TPS_OM_transporter"/>
</dbReference>
<dbReference type="GO" id="GO:0046819">
    <property type="term" value="P:protein secretion by the type V secretion system"/>
    <property type="evidence" value="ECO:0007669"/>
    <property type="project" value="TreeGrafter"/>
</dbReference>
<evidence type="ECO:0000256" key="1">
    <source>
        <dbReference type="ARBA" id="ARBA00022452"/>
    </source>
</evidence>
<dbReference type="GO" id="GO:0008320">
    <property type="term" value="F:protein transmembrane transporter activity"/>
    <property type="evidence" value="ECO:0007669"/>
    <property type="project" value="TreeGrafter"/>
</dbReference>
<feature type="region of interest" description="Disordered" evidence="4">
    <location>
        <begin position="56"/>
        <end position="93"/>
    </location>
</feature>
<reference evidence="7 8" key="1">
    <citation type="submission" date="2018-01" db="EMBL/GenBank/DDBJ databases">
        <title>The draft genome sequence of Halioglobus lutimaris HF004.</title>
        <authorList>
            <person name="Du Z.-J."/>
            <person name="Shi M.-J."/>
        </authorList>
    </citation>
    <scope>NUCLEOTIDE SEQUENCE [LARGE SCALE GENOMIC DNA]</scope>
    <source>
        <strain evidence="7 8">HF004</strain>
    </source>
</reference>
<dbReference type="RefSeq" id="WP_084179732.1">
    <property type="nucleotide sequence ID" value="NZ_PKUS01000035.1"/>
</dbReference>
<feature type="compositionally biased region" description="Polar residues" evidence="4">
    <location>
        <begin position="84"/>
        <end position="93"/>
    </location>
</feature>
<dbReference type="InterPro" id="IPR013686">
    <property type="entry name" value="Polypept-transport_assoc_ShlB"/>
</dbReference>
<comment type="caution">
    <text evidence="7">The sequence shown here is derived from an EMBL/GenBank/DDBJ whole genome shotgun (WGS) entry which is preliminary data.</text>
</comment>
<dbReference type="GO" id="GO:0098046">
    <property type="term" value="C:type V protein secretion system complex"/>
    <property type="evidence" value="ECO:0007669"/>
    <property type="project" value="TreeGrafter"/>
</dbReference>
<gene>
    <name evidence="7" type="ORF">C0039_18420</name>
</gene>
<organism evidence="7 8">
    <name type="scientific">Pseudohalioglobus lutimaris</name>
    <dbReference type="NCBI Taxonomy" id="1737061"/>
    <lineage>
        <taxon>Bacteria</taxon>
        <taxon>Pseudomonadati</taxon>
        <taxon>Pseudomonadota</taxon>
        <taxon>Gammaproteobacteria</taxon>
        <taxon>Cellvibrionales</taxon>
        <taxon>Halieaceae</taxon>
        <taxon>Pseudohalioglobus</taxon>
    </lineage>
</organism>
<sequence length="609" mass="67270">MQLLVALVREQRRMASGVSAVLVVACCCLSMNVVGQPSGLGSGLGQNIERGFSSDREDFDEPSFDLDAAPGPNKPVPQVLPSPSLKQQSGARSNSTLPVSVTSILVNGNTVFSADEIAAVVAPFENRELSPENLQELLRRLSLLYFNAGYVNSGVVLPDGAIAPGTLALRAIEGELQEVQLLDNERLSRGYLEPRLRRNIGSPLNLDDLQNSLRMLELNPLVRQVNGVLVPGLSQGTADLRLRIKEEQPLRLGVSLDNYRSPSVGAERALLTAEHLNISGRGDRLALAASYSEGLKDAYLAYQLPLNSYDTRLDLEYQRGDSRVIEAPFDDLDIESDTESWGVSIRHPLVNSLDRYVTLNVGLYHSESDTSLLGKPFSFSLGARNGEIAATNVSVGGEWIERGDNQVLALRSTLRYGLDWFGATMIPDGAPRVQFDTNAEIPESQFTVVLTQLQYARRLPFRNSQLVFSSVWQYAFDPLLSVEKMAIGGRYSVRGFRENQLVRDNGLTASLEWRVPIFVNEAGYSRWNITAVPFVDYGRSWDEDSNLSTSKAAVLSSVGLGLRWQPKEYLNISLFYGERISDDDVTSPEDNDLQDDGFHFALTLNWPYD</sequence>
<keyword evidence="1" id="KW-0472">Membrane</keyword>
<dbReference type="Pfam" id="PF08479">
    <property type="entry name" value="POTRA_2"/>
    <property type="match status" value="1"/>
</dbReference>
<dbReference type="Proteomes" id="UP000235005">
    <property type="component" value="Unassembled WGS sequence"/>
</dbReference>
<dbReference type="PANTHER" id="PTHR34597:SF3">
    <property type="entry name" value="OUTER MEMBRANE TRANSPORTER CDIB"/>
    <property type="match status" value="1"/>
</dbReference>
<dbReference type="Gene3D" id="2.40.160.50">
    <property type="entry name" value="membrane protein fhac: a member of the omp85/tpsb transporter family"/>
    <property type="match status" value="1"/>
</dbReference>
<evidence type="ECO:0000259" key="5">
    <source>
        <dbReference type="Pfam" id="PF03865"/>
    </source>
</evidence>
<keyword evidence="2" id="KW-0812">Transmembrane</keyword>
<keyword evidence="3" id="KW-0998">Cell outer membrane</keyword>
<evidence type="ECO:0000259" key="6">
    <source>
        <dbReference type="Pfam" id="PF08479"/>
    </source>
</evidence>